<organism evidence="8 9">
    <name type="scientific">Rheinheimera marina</name>
    <dbReference type="NCBI Taxonomy" id="1774958"/>
    <lineage>
        <taxon>Bacteria</taxon>
        <taxon>Pseudomonadati</taxon>
        <taxon>Pseudomonadota</taxon>
        <taxon>Gammaproteobacteria</taxon>
        <taxon>Chromatiales</taxon>
        <taxon>Chromatiaceae</taxon>
        <taxon>Rheinheimera</taxon>
    </lineage>
</organism>
<dbReference type="CDD" id="cd00438">
    <property type="entry name" value="cupin_RmlC"/>
    <property type="match status" value="1"/>
</dbReference>
<dbReference type="PANTHER" id="PTHR21047:SF2">
    <property type="entry name" value="THYMIDINE DIPHOSPHO-4-KETO-RHAMNOSE 3,5-EPIMERASE"/>
    <property type="match status" value="1"/>
</dbReference>
<sequence>MGNKLTASETALAGVVQIRSQANQDSRGSFSRWFCQQELESFLPGQQIVQVNHSFSRQQGTVRGLHFQLPPFAEYKLVRCIAGRVFDVAVDLRANSVTFLQAVSVELSAEENNMLLIPPGCAHGFQTLTADAQLLYLHSAFYQPQAEAGFRFDDPRLKIEWPLPITSMSERDLQLPVIPQQFHGISL</sequence>
<accession>A0ABV9JRQ2</accession>
<dbReference type="EMBL" id="JBHSGB010000017">
    <property type="protein sequence ID" value="MFC4656937.1"/>
    <property type="molecule type" value="Genomic_DNA"/>
</dbReference>
<dbReference type="Gene3D" id="2.60.120.10">
    <property type="entry name" value="Jelly Rolls"/>
    <property type="match status" value="1"/>
</dbReference>
<comment type="caution">
    <text evidence="8">The sequence shown here is derived from an EMBL/GenBank/DDBJ whole genome shotgun (WGS) entry which is preliminary data.</text>
</comment>
<dbReference type="Pfam" id="PF00908">
    <property type="entry name" value="dTDP_sugar_isom"/>
    <property type="match status" value="1"/>
</dbReference>
<dbReference type="InterPro" id="IPR011051">
    <property type="entry name" value="RmlC_Cupin_sf"/>
</dbReference>
<dbReference type="InterPro" id="IPR014710">
    <property type="entry name" value="RmlC-like_jellyroll"/>
</dbReference>
<evidence type="ECO:0000313" key="8">
    <source>
        <dbReference type="EMBL" id="MFC4656937.1"/>
    </source>
</evidence>
<comment type="catalytic activity">
    <reaction evidence="1">
        <text>dTDP-4-dehydro-6-deoxy-alpha-D-glucose = dTDP-4-dehydro-beta-L-rhamnose</text>
        <dbReference type="Rhea" id="RHEA:16969"/>
        <dbReference type="ChEBI" id="CHEBI:57649"/>
        <dbReference type="ChEBI" id="CHEBI:62830"/>
        <dbReference type="EC" id="5.1.3.13"/>
    </reaction>
</comment>
<protein>
    <recommendedName>
        <fullName evidence="4">dTDP-4-dehydrorhamnose 3,5-epimerase</fullName>
        <ecNumber evidence="3">5.1.3.13</ecNumber>
    </recommendedName>
    <alternativeName>
        <fullName evidence="6">Thymidine diphospho-4-keto-rhamnose 3,5-epimerase</fullName>
    </alternativeName>
    <alternativeName>
        <fullName evidence="5">dTDP-4-keto-6-deoxyglucose 3,5-epimerase</fullName>
    </alternativeName>
    <alternativeName>
        <fullName evidence="7">dTDP-6-deoxy-D-xylo-4-hexulose 3,5-epimerase</fullName>
    </alternativeName>
</protein>
<evidence type="ECO:0000256" key="3">
    <source>
        <dbReference type="ARBA" id="ARBA00012098"/>
    </source>
</evidence>
<evidence type="ECO:0000256" key="7">
    <source>
        <dbReference type="ARBA" id="ARBA00033311"/>
    </source>
</evidence>
<evidence type="ECO:0000256" key="2">
    <source>
        <dbReference type="ARBA" id="ARBA00001997"/>
    </source>
</evidence>
<proteinExistence type="predicted"/>
<comment type="function">
    <text evidence="2">Catalyzes the epimerization of the C3' and C5'positions of dTDP-6-deoxy-D-xylo-4-hexulose, forming dTDP-6-deoxy-L-lyxo-4-hexulose.</text>
</comment>
<evidence type="ECO:0000313" key="9">
    <source>
        <dbReference type="Proteomes" id="UP001595962"/>
    </source>
</evidence>
<dbReference type="PANTHER" id="PTHR21047">
    <property type="entry name" value="DTDP-6-DEOXY-D-GLUCOSE-3,5 EPIMERASE"/>
    <property type="match status" value="1"/>
</dbReference>
<dbReference type="SUPFAM" id="SSF51182">
    <property type="entry name" value="RmlC-like cupins"/>
    <property type="match status" value="1"/>
</dbReference>
<evidence type="ECO:0000256" key="5">
    <source>
        <dbReference type="ARBA" id="ARBA00029758"/>
    </source>
</evidence>
<evidence type="ECO:0000256" key="6">
    <source>
        <dbReference type="ARBA" id="ARBA00031424"/>
    </source>
</evidence>
<dbReference type="EC" id="5.1.3.13" evidence="3"/>
<dbReference type="Proteomes" id="UP001595962">
    <property type="component" value="Unassembled WGS sequence"/>
</dbReference>
<reference evidence="9" key="1">
    <citation type="journal article" date="2019" name="Int. J. Syst. Evol. Microbiol.">
        <title>The Global Catalogue of Microorganisms (GCM) 10K type strain sequencing project: providing services to taxonomists for standard genome sequencing and annotation.</title>
        <authorList>
            <consortium name="The Broad Institute Genomics Platform"/>
            <consortium name="The Broad Institute Genome Sequencing Center for Infectious Disease"/>
            <person name="Wu L."/>
            <person name="Ma J."/>
        </authorList>
    </citation>
    <scope>NUCLEOTIDE SEQUENCE [LARGE SCALE GENOMIC DNA]</scope>
    <source>
        <strain evidence="9">DT28</strain>
    </source>
</reference>
<evidence type="ECO:0000256" key="1">
    <source>
        <dbReference type="ARBA" id="ARBA00001298"/>
    </source>
</evidence>
<gene>
    <name evidence="8" type="ORF">ACFO3I_18100</name>
</gene>
<name>A0ABV9JRQ2_9GAMM</name>
<dbReference type="RefSeq" id="WP_377336482.1">
    <property type="nucleotide sequence ID" value="NZ_JBHSGB010000017.1"/>
</dbReference>
<evidence type="ECO:0000256" key="4">
    <source>
        <dbReference type="ARBA" id="ARBA00019595"/>
    </source>
</evidence>
<keyword evidence="9" id="KW-1185">Reference proteome</keyword>
<dbReference type="InterPro" id="IPR000888">
    <property type="entry name" value="RmlC-like"/>
</dbReference>